<dbReference type="SUPFAM" id="SSF54631">
    <property type="entry name" value="CBS-domain pair"/>
    <property type="match status" value="1"/>
</dbReference>
<feature type="signal peptide" evidence="9">
    <location>
        <begin position="1"/>
        <end position="20"/>
    </location>
</feature>
<dbReference type="PANTHER" id="PTHR12064">
    <property type="entry name" value="METAL TRANSPORTER CNNM"/>
    <property type="match status" value="1"/>
</dbReference>
<dbReference type="AlphaFoldDB" id="A0A813NGU2"/>
<evidence type="ECO:0000256" key="1">
    <source>
        <dbReference type="ARBA" id="ARBA00004141"/>
    </source>
</evidence>
<evidence type="ECO:0000313" key="14">
    <source>
        <dbReference type="Proteomes" id="UP000663877"/>
    </source>
</evidence>
<evidence type="ECO:0000256" key="8">
    <source>
        <dbReference type="SAM" id="Phobius"/>
    </source>
</evidence>
<evidence type="ECO:0000256" key="7">
    <source>
        <dbReference type="SAM" id="MobiDB-lite"/>
    </source>
</evidence>
<dbReference type="Gene3D" id="3.10.580.10">
    <property type="entry name" value="CBS-domain"/>
    <property type="match status" value="1"/>
</dbReference>
<organism evidence="11 14">
    <name type="scientific">Adineta steineri</name>
    <dbReference type="NCBI Taxonomy" id="433720"/>
    <lineage>
        <taxon>Eukaryota</taxon>
        <taxon>Metazoa</taxon>
        <taxon>Spiralia</taxon>
        <taxon>Gnathifera</taxon>
        <taxon>Rotifera</taxon>
        <taxon>Eurotatoria</taxon>
        <taxon>Bdelloidea</taxon>
        <taxon>Adinetida</taxon>
        <taxon>Adinetidae</taxon>
        <taxon>Adineta</taxon>
    </lineage>
</organism>
<dbReference type="CDD" id="cd04590">
    <property type="entry name" value="CBS_pair_CorC_HlyC_assoc"/>
    <property type="match status" value="1"/>
</dbReference>
<dbReference type="Proteomes" id="UP000663877">
    <property type="component" value="Unassembled WGS sequence"/>
</dbReference>
<keyword evidence="9" id="KW-0732">Signal</keyword>
<comment type="subcellular location">
    <subcellularLocation>
        <location evidence="1">Membrane</location>
        <topology evidence="1">Multi-pass membrane protein</topology>
    </subcellularLocation>
</comment>
<gene>
    <name evidence="11" type="ORF">BJG266_LOCUS1685</name>
    <name evidence="12" type="ORF">QVE165_LOCUS1334</name>
</gene>
<keyword evidence="4 6" id="KW-1133">Transmembrane helix</keyword>
<reference evidence="11" key="1">
    <citation type="submission" date="2021-02" db="EMBL/GenBank/DDBJ databases">
        <authorList>
            <person name="Nowell W R."/>
        </authorList>
    </citation>
    <scope>NUCLEOTIDE SEQUENCE</scope>
</reference>
<feature type="region of interest" description="Disordered" evidence="7">
    <location>
        <begin position="917"/>
        <end position="947"/>
    </location>
</feature>
<evidence type="ECO:0000256" key="6">
    <source>
        <dbReference type="PROSITE-ProRule" id="PRU01193"/>
    </source>
</evidence>
<feature type="compositionally biased region" description="Low complexity" evidence="7">
    <location>
        <begin position="917"/>
        <end position="927"/>
    </location>
</feature>
<feature type="domain" description="CNNM transmembrane" evidence="10">
    <location>
        <begin position="164"/>
        <end position="342"/>
    </location>
</feature>
<evidence type="ECO:0000256" key="9">
    <source>
        <dbReference type="SAM" id="SignalP"/>
    </source>
</evidence>
<dbReference type="InterPro" id="IPR002550">
    <property type="entry name" value="CNNM"/>
</dbReference>
<dbReference type="InterPro" id="IPR044751">
    <property type="entry name" value="Ion_transp-like_CBS"/>
</dbReference>
<protein>
    <recommendedName>
        <fullName evidence="10">CNNM transmembrane domain-containing protein</fullName>
    </recommendedName>
</protein>
<sequence>MLYYTFLWLILISNIPYILSQPTATTLSSSKLLNKKPSITQFLVFSTSSETIIPFEPKNGWILNEEKKLRLYISGTNLQNSSIVFSETLNECSPSDFVSPVYPLSSASIIELNVNLKSVLNAHSSIFPCLLSSPLSVKSKSNKTQIDNSIQLEGPYFTLLREKSRLPFAAKICLILMLFLVSGFFSGLNLGLMSLSVNDLRLIAESEDSSMRHYAKRVLPLRRRGNYLLCSIVIANVLVNSLGTVLLDSLVHGIFAVIGSTVMIVLMGEIIPQAICSRYGLVIGSHTHVITWMCMFITGIISYPLGFILDKILGQEVTSSYTRDQIAGMLTRISADIEKPELDVITGVLSLRKKTVKEAMTWLPDVYMLDSDRKTDAELLLDVHKHGFSRIPVYSNEKPNIIGIVKLRDFALITPEQYHLTVKNLLEFHTHSYGYAKITDSLYGLMQEFLKSRWHMALVQELQTDEDNIDPVYATAGIITLEDVIEEMLQREIIEETDFFTDNRRKIQRKQAKTMDYTALVKRPVKGPSISPQLKVAVFQFLNTNIHQFTSGFISQEILQILLNYNVYATIKRQANQSTNSIYLYKKGFRYELFTLIIQGNATLESGAERIMSTVGPFSYFATSSLLAEHKSVKDIHDYLDRLCVMNSRTNNITDLLDEISSIFIPDYNLIINSELQILQIHRLVWLAAVRATQRQRAHNSNQKRLQPEQLLSNALDEISSVTNIPIDKNNLTNFQRVFRNIKDIPRHPTQITNGNPDANGEPSSPSVFNAINSLNIDEKTNVNEQQEFTNTDKNSLEKHVQLVTAMMCNPLLLSQPSDDQPNGNALNNGNCNTSSTSNSLNEGVFNSNMHINRMFDDAHEHTFDDDHGQEKEYLIGQGHYKNHAQQQQQQTILPSNLFHARSDTDILMTHLSPNGNEIINNNNNNESIDQPRRARSMLSTTKCVPS</sequence>
<evidence type="ECO:0000256" key="2">
    <source>
        <dbReference type="ARBA" id="ARBA00010484"/>
    </source>
</evidence>
<comment type="similarity">
    <text evidence="2">Belongs to the ACDP family.</text>
</comment>
<dbReference type="InterPro" id="IPR046342">
    <property type="entry name" value="CBS_dom_sf"/>
</dbReference>
<dbReference type="GO" id="GO:0005886">
    <property type="term" value="C:plasma membrane"/>
    <property type="evidence" value="ECO:0007669"/>
    <property type="project" value="TreeGrafter"/>
</dbReference>
<dbReference type="InterPro" id="IPR045095">
    <property type="entry name" value="ACDP"/>
</dbReference>
<dbReference type="PROSITE" id="PS51846">
    <property type="entry name" value="CNNM"/>
    <property type="match status" value="1"/>
</dbReference>
<evidence type="ECO:0000256" key="5">
    <source>
        <dbReference type="ARBA" id="ARBA00023136"/>
    </source>
</evidence>
<evidence type="ECO:0000256" key="3">
    <source>
        <dbReference type="ARBA" id="ARBA00022692"/>
    </source>
</evidence>
<keyword evidence="5 6" id="KW-0472">Membrane</keyword>
<dbReference type="EMBL" id="CAJNOI010000004">
    <property type="protein sequence ID" value="CAF0738532.1"/>
    <property type="molecule type" value="Genomic_DNA"/>
</dbReference>
<feature type="compositionally biased region" description="Polar residues" evidence="7">
    <location>
        <begin position="938"/>
        <end position="947"/>
    </location>
</feature>
<feature type="transmembrane region" description="Helical" evidence="8">
    <location>
        <begin position="226"/>
        <end position="243"/>
    </location>
</feature>
<dbReference type="EMBL" id="CAJNOM010000004">
    <property type="protein sequence ID" value="CAF0748334.1"/>
    <property type="molecule type" value="Genomic_DNA"/>
</dbReference>
<keyword evidence="3 6" id="KW-0812">Transmembrane</keyword>
<dbReference type="Proteomes" id="UP000663832">
    <property type="component" value="Unassembled WGS sequence"/>
</dbReference>
<proteinExistence type="inferred from homology"/>
<feature type="chain" id="PRO_5035596975" description="CNNM transmembrane domain-containing protein" evidence="9">
    <location>
        <begin position="21"/>
        <end position="947"/>
    </location>
</feature>
<dbReference type="Pfam" id="PF25562">
    <property type="entry name" value="CNBH_CNNM2_C"/>
    <property type="match status" value="1"/>
</dbReference>
<accession>A0A813NGU2</accession>
<dbReference type="Pfam" id="PF01595">
    <property type="entry name" value="CNNM"/>
    <property type="match status" value="1"/>
</dbReference>
<evidence type="ECO:0000313" key="12">
    <source>
        <dbReference type="EMBL" id="CAF0748334.1"/>
    </source>
</evidence>
<evidence type="ECO:0000313" key="13">
    <source>
        <dbReference type="Proteomes" id="UP000663832"/>
    </source>
</evidence>
<feature type="transmembrane region" description="Helical" evidence="8">
    <location>
        <begin position="249"/>
        <end position="268"/>
    </location>
</feature>
<feature type="transmembrane region" description="Helical" evidence="8">
    <location>
        <begin position="289"/>
        <end position="309"/>
    </location>
</feature>
<name>A0A813NGU2_9BILA</name>
<dbReference type="OrthoDB" id="5353557at2759"/>
<comment type="caution">
    <text evidence="11">The sequence shown here is derived from an EMBL/GenBank/DDBJ whole genome shotgun (WGS) entry which is preliminary data.</text>
</comment>
<dbReference type="GO" id="GO:0022857">
    <property type="term" value="F:transmembrane transporter activity"/>
    <property type="evidence" value="ECO:0007669"/>
    <property type="project" value="TreeGrafter"/>
</dbReference>
<feature type="region of interest" description="Disordered" evidence="7">
    <location>
        <begin position="814"/>
        <end position="845"/>
    </location>
</feature>
<keyword evidence="13" id="KW-1185">Reference proteome</keyword>
<dbReference type="GO" id="GO:0010960">
    <property type="term" value="P:magnesium ion homeostasis"/>
    <property type="evidence" value="ECO:0007669"/>
    <property type="project" value="InterPro"/>
</dbReference>
<evidence type="ECO:0000259" key="10">
    <source>
        <dbReference type="PROSITE" id="PS51846"/>
    </source>
</evidence>
<evidence type="ECO:0000313" key="11">
    <source>
        <dbReference type="EMBL" id="CAF0738532.1"/>
    </source>
</evidence>
<evidence type="ECO:0000256" key="4">
    <source>
        <dbReference type="ARBA" id="ARBA00022989"/>
    </source>
</evidence>
<feature type="transmembrane region" description="Helical" evidence="8">
    <location>
        <begin position="168"/>
        <end position="192"/>
    </location>
</feature>
<feature type="compositionally biased region" description="Low complexity" evidence="7">
    <location>
        <begin position="823"/>
        <end position="842"/>
    </location>
</feature>
<dbReference type="PANTHER" id="PTHR12064:SF94">
    <property type="entry name" value="UNEXTENDED PROTEIN"/>
    <property type="match status" value="1"/>
</dbReference>